<proteinExistence type="predicted"/>
<dbReference type="RefSeq" id="WP_075150685.1">
    <property type="nucleotide sequence ID" value="NZ_CP018820.1"/>
</dbReference>
<keyword evidence="1" id="KW-1133">Transmembrane helix</keyword>
<keyword evidence="1" id="KW-0812">Transmembrane</keyword>
<sequence length="297" mass="30913">MTSDTPIEPPVTARGNTLTVALVAGLIAFLAGLAVMAAVFRFGGWWNAAPVPPAGPAQPALSAEPAAAPATDVATLAAREQALAARLDTIDSRIQASDADARTAASYAGRAEAMMLVFGARRAIERGQSLDPIAGELRTRFGEIDPRAVATVVRGANEPVTLEDLRLAFDQIAPRLSTGVPGESWWDALRREAATLIIVRKENAASPHPRARLARARRLLGQGHVEAALAEVSRLPGAQGAESWMAAASRYVETRNALDALESAAIRGPVRPAAGAQLPAANAVPAEAVPTKAEPAQ</sequence>
<evidence type="ECO:0008006" key="6">
    <source>
        <dbReference type="Google" id="ProtNLM"/>
    </source>
</evidence>
<feature type="transmembrane region" description="Helical" evidence="1">
    <location>
        <begin position="20"/>
        <end position="40"/>
    </location>
</feature>
<reference evidence="3 5" key="3">
    <citation type="submission" date="2018-07" db="EMBL/GenBank/DDBJ databases">
        <title>Genomic and Epidemiologic Investigation of an Indolent Hospital Outbreak.</title>
        <authorList>
            <person name="Johnson R.C."/>
            <person name="Deming C."/>
            <person name="Conlan S."/>
            <person name="Zellmer C.J."/>
            <person name="Michelin A.V."/>
            <person name="Lee-Lin S."/>
            <person name="Thomas P.J."/>
            <person name="Park M."/>
            <person name="Weingarten R.A."/>
            <person name="Less J."/>
            <person name="Dekker J.P."/>
            <person name="Frank K.M."/>
            <person name="Musser K.A."/>
            <person name="Mcquiston J.R."/>
            <person name="Henderson D.K."/>
            <person name="Lau A.F."/>
            <person name="Palmore T.N."/>
            <person name="Segre J.A."/>
        </authorList>
    </citation>
    <scope>NUCLEOTIDE SEQUENCE [LARGE SCALE GENOMIC DNA]</scope>
    <source>
        <strain evidence="3 5">SK-NIH.Env10_0317</strain>
    </source>
</reference>
<accession>A0A1L6J6T9</accession>
<dbReference type="EMBL" id="CP018820">
    <property type="protein sequence ID" value="APR51625.1"/>
    <property type="molecule type" value="Genomic_DNA"/>
</dbReference>
<gene>
    <name evidence="2" type="ORF">BRX40_03505</name>
    <name evidence="3" type="ORF">CA257_02505</name>
</gene>
<reference evidence="2" key="1">
    <citation type="submission" date="2016-12" db="EMBL/GenBank/DDBJ databases">
        <title>Whole genome sequencing of Sphingomonas koreensis.</title>
        <authorList>
            <person name="Conlan S."/>
            <person name="Thomas P.J."/>
            <person name="Mullikin J."/>
            <person name="Palmore T.N."/>
            <person name="Frank K.M."/>
            <person name="Segre J.A."/>
        </authorList>
    </citation>
    <scope>NUCLEOTIDE SEQUENCE</scope>
    <source>
        <strain evidence="2">ABOJV</strain>
    </source>
</reference>
<organism evidence="2 4">
    <name type="scientific">Sphingomonas koreensis</name>
    <dbReference type="NCBI Taxonomy" id="93064"/>
    <lineage>
        <taxon>Bacteria</taxon>
        <taxon>Pseudomonadati</taxon>
        <taxon>Pseudomonadota</taxon>
        <taxon>Alphaproteobacteria</taxon>
        <taxon>Sphingomonadales</taxon>
        <taxon>Sphingomonadaceae</taxon>
        <taxon>Sphingomonas</taxon>
    </lineage>
</organism>
<evidence type="ECO:0000313" key="3">
    <source>
        <dbReference type="EMBL" id="RSV08346.1"/>
    </source>
</evidence>
<evidence type="ECO:0000313" key="4">
    <source>
        <dbReference type="Proteomes" id="UP000185161"/>
    </source>
</evidence>
<dbReference type="STRING" id="93064.BRX40_03505"/>
<dbReference type="OrthoDB" id="7432270at2"/>
<dbReference type="Proteomes" id="UP000286681">
    <property type="component" value="Unassembled WGS sequence"/>
</dbReference>
<evidence type="ECO:0000313" key="2">
    <source>
        <dbReference type="EMBL" id="APR51625.1"/>
    </source>
</evidence>
<keyword evidence="4" id="KW-1185">Reference proteome</keyword>
<evidence type="ECO:0000256" key="1">
    <source>
        <dbReference type="SAM" id="Phobius"/>
    </source>
</evidence>
<protein>
    <recommendedName>
        <fullName evidence="6">Inner membrane protein</fullName>
    </recommendedName>
</protein>
<dbReference type="EMBL" id="QQWO01000001">
    <property type="protein sequence ID" value="RSV08346.1"/>
    <property type="molecule type" value="Genomic_DNA"/>
</dbReference>
<dbReference type="AlphaFoldDB" id="A0A1L6J6T9"/>
<keyword evidence="1" id="KW-0472">Membrane</keyword>
<dbReference type="Proteomes" id="UP000185161">
    <property type="component" value="Chromosome"/>
</dbReference>
<dbReference type="GeneID" id="44131618"/>
<name>A0A1L6J6T9_9SPHN</name>
<evidence type="ECO:0000313" key="5">
    <source>
        <dbReference type="Proteomes" id="UP000286681"/>
    </source>
</evidence>
<dbReference type="KEGG" id="skr:BRX40_03505"/>
<reference evidence="4" key="2">
    <citation type="submission" date="2016-12" db="EMBL/GenBank/DDBJ databases">
        <title>Whole genome sequencing of Sphingomonas sp. ABOJV.</title>
        <authorList>
            <person name="Conlan S."/>
            <person name="Thomas P.J."/>
            <person name="Mullikin J."/>
            <person name="Palmore T.N."/>
            <person name="Frank K.M."/>
            <person name="Segre J.A."/>
        </authorList>
    </citation>
    <scope>NUCLEOTIDE SEQUENCE [LARGE SCALE GENOMIC DNA]</scope>
    <source>
        <strain evidence="4">ABOJV</strain>
    </source>
</reference>